<dbReference type="EMBL" id="ML975176">
    <property type="protein sequence ID" value="KAF1809069.1"/>
    <property type="molecule type" value="Genomic_DNA"/>
</dbReference>
<keyword evidence="1" id="KW-0539">Nucleus</keyword>
<dbReference type="PANTHER" id="PTHR38791">
    <property type="entry name" value="ZN(II)2CYS6 TRANSCRIPTION FACTOR (EUROFUNG)-RELATED-RELATED"/>
    <property type="match status" value="1"/>
</dbReference>
<feature type="region of interest" description="Disordered" evidence="2">
    <location>
        <begin position="56"/>
        <end position="102"/>
    </location>
</feature>
<dbReference type="InterPro" id="IPR001138">
    <property type="entry name" value="Zn2Cys6_DnaBD"/>
</dbReference>
<dbReference type="PANTHER" id="PTHR38791:SF13">
    <property type="entry name" value="ZN(2)-C6 FUNGAL-TYPE DOMAIN-CONTAINING PROTEIN"/>
    <property type="match status" value="1"/>
</dbReference>
<dbReference type="InterPro" id="IPR036864">
    <property type="entry name" value="Zn2-C6_fun-type_DNA-bd_sf"/>
</dbReference>
<dbReference type="Pfam" id="PF00172">
    <property type="entry name" value="Zn_clus"/>
    <property type="match status" value="1"/>
</dbReference>
<evidence type="ECO:0000256" key="1">
    <source>
        <dbReference type="ARBA" id="ARBA00023242"/>
    </source>
</evidence>
<reference evidence="4 6" key="1">
    <citation type="submission" date="2020-01" db="EMBL/GenBank/DDBJ databases">
        <authorList>
            <consortium name="DOE Joint Genome Institute"/>
            <person name="Haridas S."/>
            <person name="Albert R."/>
            <person name="Binder M."/>
            <person name="Bloem J."/>
            <person name="Labutti K."/>
            <person name="Salamov A."/>
            <person name="Andreopoulos B."/>
            <person name="Baker S.E."/>
            <person name="Barry K."/>
            <person name="Bills G."/>
            <person name="Bluhm B.H."/>
            <person name="Cannon C."/>
            <person name="Castanera R."/>
            <person name="Culley D.E."/>
            <person name="Daum C."/>
            <person name="Ezra D."/>
            <person name="Gonzalez J.B."/>
            <person name="Henrissat B."/>
            <person name="Kuo A."/>
            <person name="Liang C."/>
            <person name="Lipzen A."/>
            <person name="Lutzoni F."/>
            <person name="Magnuson J."/>
            <person name="Mondo S."/>
            <person name="Nolan M."/>
            <person name="Ohm R."/>
            <person name="Pangilinan J."/>
            <person name="Park H.-J."/>
            <person name="Ramirez L."/>
            <person name="Alfaro M."/>
            <person name="Sun H."/>
            <person name="Tritt A."/>
            <person name="Yoshinaga Y."/>
            <person name="Zwiers L.-H."/>
            <person name="Turgeon B.G."/>
            <person name="Goodwin S.B."/>
            <person name="Spatafora J.W."/>
            <person name="Crous P.W."/>
            <person name="Grigoriev I.V."/>
        </authorList>
    </citation>
    <scope>NUCLEOTIDE SEQUENCE</scope>
    <source>
        <strain evidence="4 6">CBS 781.70</strain>
    </source>
</reference>
<feature type="compositionally biased region" description="Low complexity" evidence="2">
    <location>
        <begin position="66"/>
        <end position="85"/>
    </location>
</feature>
<evidence type="ECO:0000256" key="2">
    <source>
        <dbReference type="SAM" id="MobiDB-lite"/>
    </source>
</evidence>
<dbReference type="InterPro" id="IPR053175">
    <property type="entry name" value="DHMBA_Reg_Transcription_Factor"/>
</dbReference>
<dbReference type="PROSITE" id="PS50048">
    <property type="entry name" value="ZN2_CY6_FUNGAL_2"/>
    <property type="match status" value="1"/>
</dbReference>
<dbReference type="GeneID" id="54414698"/>
<evidence type="ECO:0000313" key="5">
    <source>
        <dbReference type="Proteomes" id="UP000504638"/>
    </source>
</evidence>
<proteinExistence type="predicted"/>
<feature type="compositionally biased region" description="Polar residues" evidence="2">
    <location>
        <begin position="89"/>
        <end position="102"/>
    </location>
</feature>
<accession>A0A6G1FTR8</accession>
<gene>
    <name evidence="4 6" type="ORF">P152DRAFT_175194</name>
</gene>
<dbReference type="Pfam" id="PF11951">
    <property type="entry name" value="Fungal_trans_2"/>
    <property type="match status" value="1"/>
</dbReference>
<reference evidence="6" key="3">
    <citation type="submission" date="2025-04" db="UniProtKB">
        <authorList>
            <consortium name="RefSeq"/>
        </authorList>
    </citation>
    <scope>IDENTIFICATION</scope>
    <source>
        <strain evidence="6">CBS 781.70</strain>
    </source>
</reference>
<dbReference type="SUPFAM" id="SSF57701">
    <property type="entry name" value="Zn2/Cys6 DNA-binding domain"/>
    <property type="match status" value="1"/>
</dbReference>
<dbReference type="PROSITE" id="PS00463">
    <property type="entry name" value="ZN2_CY6_FUNGAL_1"/>
    <property type="match status" value="1"/>
</dbReference>
<evidence type="ECO:0000259" key="3">
    <source>
        <dbReference type="PROSITE" id="PS50048"/>
    </source>
</evidence>
<protein>
    <recommendedName>
        <fullName evidence="3">Zn(2)-C6 fungal-type domain-containing protein</fullName>
    </recommendedName>
</protein>
<dbReference type="InterPro" id="IPR021858">
    <property type="entry name" value="Fun_TF"/>
</dbReference>
<dbReference type="OrthoDB" id="4491390at2759"/>
<dbReference type="GO" id="GO:0000981">
    <property type="term" value="F:DNA-binding transcription factor activity, RNA polymerase II-specific"/>
    <property type="evidence" value="ECO:0007669"/>
    <property type="project" value="InterPro"/>
</dbReference>
<feature type="domain" description="Zn(2)-C6 fungal-type" evidence="3">
    <location>
        <begin position="10"/>
        <end position="38"/>
    </location>
</feature>
<dbReference type="SMART" id="SM00066">
    <property type="entry name" value="GAL4"/>
    <property type="match status" value="1"/>
</dbReference>
<dbReference type="AlphaFoldDB" id="A0A6G1FTR8"/>
<dbReference type="Proteomes" id="UP000504638">
    <property type="component" value="Unplaced"/>
</dbReference>
<sequence length="583" mass="65254">MVYCGKPSRGCQMCKSRHIKCDEIRPSCTQCTRTRRECPGYPNEFDLIFRNETSAVTRKAQRKKGGSPSQLSQGSPQSQSSSTSPVPTRKSTTRANSLVPTDQTVDVASSRIDPVIGKLLEDGSDITVKILGAHPTPMDLLIQQKFMDEWHILPDFLNISSHEKATNFFFRNFVMNLPQHSGSMRGYLEHLIPMYNNSMTGSAIQLATHAVSLAAMANYPGHKHLRQEAREAYSKAMYEVSKAIQDPILARSDEILVSTLLFGLFEAISATVQDTNTWCSHVDGAVALVKIRGKEMVKGGLPLDLFRAVRSVMLTGAIQRGKAIDDFPDPKGWFCDDESEQNPANRLTLIALRLPAVRVEATELLQLPRTSDTITRILEMIKMAQEIDAELEDWPNTLPDTFSFRTISVEPVIQPHEDPATFPKWQGPVHVYEDVHTANCWNDYRMTRIFCQSVILLCAATLGSPAYQEQLQEVLIRANYAIQEMADGVCSSLPFHMNPECQPEVREFGPDEIGPEATGSYFIIWPMFAISQLPQLSDQQKQWVLGALYRIGKNFGLNWAQTLFVAQRHIITQSSGPMAELTT</sequence>
<dbReference type="GO" id="GO:0008270">
    <property type="term" value="F:zinc ion binding"/>
    <property type="evidence" value="ECO:0007669"/>
    <property type="project" value="InterPro"/>
</dbReference>
<dbReference type="Gene3D" id="4.10.240.10">
    <property type="entry name" value="Zn(2)-C6 fungal-type DNA-binding domain"/>
    <property type="match status" value="1"/>
</dbReference>
<dbReference type="CDD" id="cd00067">
    <property type="entry name" value="GAL4"/>
    <property type="match status" value="1"/>
</dbReference>
<evidence type="ECO:0000313" key="6">
    <source>
        <dbReference type="RefSeq" id="XP_033530700.1"/>
    </source>
</evidence>
<name>A0A6G1FTR8_9PEZI</name>
<evidence type="ECO:0000313" key="4">
    <source>
        <dbReference type="EMBL" id="KAF1809069.1"/>
    </source>
</evidence>
<dbReference type="RefSeq" id="XP_033530700.1">
    <property type="nucleotide sequence ID" value="XM_033674128.1"/>
</dbReference>
<reference evidence="6" key="2">
    <citation type="submission" date="2020-04" db="EMBL/GenBank/DDBJ databases">
        <authorList>
            <consortium name="NCBI Genome Project"/>
        </authorList>
    </citation>
    <scope>NUCLEOTIDE SEQUENCE</scope>
    <source>
        <strain evidence="6">CBS 781.70</strain>
    </source>
</reference>
<keyword evidence="5" id="KW-1185">Reference proteome</keyword>
<organism evidence="4">
    <name type="scientific">Eremomyces bilateralis CBS 781.70</name>
    <dbReference type="NCBI Taxonomy" id="1392243"/>
    <lineage>
        <taxon>Eukaryota</taxon>
        <taxon>Fungi</taxon>
        <taxon>Dikarya</taxon>
        <taxon>Ascomycota</taxon>
        <taxon>Pezizomycotina</taxon>
        <taxon>Dothideomycetes</taxon>
        <taxon>Dothideomycetes incertae sedis</taxon>
        <taxon>Eremomycetales</taxon>
        <taxon>Eremomycetaceae</taxon>
        <taxon>Eremomyces</taxon>
    </lineage>
</organism>